<keyword evidence="3" id="KW-1185">Reference proteome</keyword>
<evidence type="ECO:0000313" key="3">
    <source>
        <dbReference type="Proteomes" id="UP000275078"/>
    </source>
</evidence>
<evidence type="ECO:0000256" key="1">
    <source>
        <dbReference type="SAM" id="MobiDB-lite"/>
    </source>
</evidence>
<sequence>MGFNDVLHLLVTNPEFFRLAHIVAAAKRKDESTLATDDEEMLCSGLEQAKISNKLATPPGGGSGDGDGSDREGLDTDGNLLSTELERVKLTSGPNNVEATPPNTANASDRNHSWPNTQLNRYDVLGRHLAELLLGLYNIKPSSQALRFISALRFPPPLYQNMKNLVQFFIGEFIPHAASSIYLMDLAYRFIELIDTISQLTPRHEAGLLREGQVRLLGILIESTITEIRPFFVVPIEKSWELIRDAICESIRFAKFFCCDRFRSHRLEIVLLQYYEEEKVDVDLVRKLQLENKLECSARELWYSPIPSHDGNTEYAGLHPHRDSPSGLALNISRPEEIRWKTADQDYLKRFRLPVQWGIRSRHEACTLATVFELLPNVALPSGPEMLTRLYAQCESRLNS</sequence>
<name>A0A3N4IMS1_ASCIM</name>
<dbReference type="Proteomes" id="UP000275078">
    <property type="component" value="Unassembled WGS sequence"/>
</dbReference>
<proteinExistence type="predicted"/>
<feature type="region of interest" description="Disordered" evidence="1">
    <location>
        <begin position="50"/>
        <end position="77"/>
    </location>
</feature>
<gene>
    <name evidence="2" type="ORF">BJ508DRAFT_372126</name>
</gene>
<feature type="region of interest" description="Disordered" evidence="1">
    <location>
        <begin position="90"/>
        <end position="114"/>
    </location>
</feature>
<feature type="compositionally biased region" description="Polar residues" evidence="1">
    <location>
        <begin position="92"/>
        <end position="114"/>
    </location>
</feature>
<accession>A0A3N4IMS1</accession>
<protein>
    <submittedName>
        <fullName evidence="2">Uncharacterized protein</fullName>
    </submittedName>
</protein>
<organism evidence="2 3">
    <name type="scientific">Ascobolus immersus RN42</name>
    <dbReference type="NCBI Taxonomy" id="1160509"/>
    <lineage>
        <taxon>Eukaryota</taxon>
        <taxon>Fungi</taxon>
        <taxon>Dikarya</taxon>
        <taxon>Ascomycota</taxon>
        <taxon>Pezizomycotina</taxon>
        <taxon>Pezizomycetes</taxon>
        <taxon>Pezizales</taxon>
        <taxon>Ascobolaceae</taxon>
        <taxon>Ascobolus</taxon>
    </lineage>
</organism>
<evidence type="ECO:0000313" key="2">
    <source>
        <dbReference type="EMBL" id="RPA86996.1"/>
    </source>
</evidence>
<reference evidence="2 3" key="1">
    <citation type="journal article" date="2018" name="Nat. Ecol. Evol.">
        <title>Pezizomycetes genomes reveal the molecular basis of ectomycorrhizal truffle lifestyle.</title>
        <authorList>
            <person name="Murat C."/>
            <person name="Payen T."/>
            <person name="Noel B."/>
            <person name="Kuo A."/>
            <person name="Morin E."/>
            <person name="Chen J."/>
            <person name="Kohler A."/>
            <person name="Krizsan K."/>
            <person name="Balestrini R."/>
            <person name="Da Silva C."/>
            <person name="Montanini B."/>
            <person name="Hainaut M."/>
            <person name="Levati E."/>
            <person name="Barry K.W."/>
            <person name="Belfiori B."/>
            <person name="Cichocki N."/>
            <person name="Clum A."/>
            <person name="Dockter R.B."/>
            <person name="Fauchery L."/>
            <person name="Guy J."/>
            <person name="Iotti M."/>
            <person name="Le Tacon F."/>
            <person name="Lindquist E.A."/>
            <person name="Lipzen A."/>
            <person name="Malagnac F."/>
            <person name="Mello A."/>
            <person name="Molinier V."/>
            <person name="Miyauchi S."/>
            <person name="Poulain J."/>
            <person name="Riccioni C."/>
            <person name="Rubini A."/>
            <person name="Sitrit Y."/>
            <person name="Splivallo R."/>
            <person name="Traeger S."/>
            <person name="Wang M."/>
            <person name="Zifcakova L."/>
            <person name="Wipf D."/>
            <person name="Zambonelli A."/>
            <person name="Paolocci F."/>
            <person name="Nowrousian M."/>
            <person name="Ottonello S."/>
            <person name="Baldrian P."/>
            <person name="Spatafora J.W."/>
            <person name="Henrissat B."/>
            <person name="Nagy L.G."/>
            <person name="Aury J.M."/>
            <person name="Wincker P."/>
            <person name="Grigoriev I.V."/>
            <person name="Bonfante P."/>
            <person name="Martin F.M."/>
        </authorList>
    </citation>
    <scope>NUCLEOTIDE SEQUENCE [LARGE SCALE GENOMIC DNA]</scope>
    <source>
        <strain evidence="2 3">RN42</strain>
    </source>
</reference>
<dbReference type="EMBL" id="ML119647">
    <property type="protein sequence ID" value="RPA86996.1"/>
    <property type="molecule type" value="Genomic_DNA"/>
</dbReference>
<dbReference type="AlphaFoldDB" id="A0A3N4IMS1"/>